<keyword evidence="1" id="KW-1133">Transmembrane helix</keyword>
<name>A0A1V6N139_METAZ</name>
<dbReference type="EMBL" id="JXMW01000019">
    <property type="protein sequence ID" value="OQD58345.1"/>
    <property type="molecule type" value="Genomic_DNA"/>
</dbReference>
<dbReference type="OrthoDB" id="382205at2157"/>
<dbReference type="RefSeq" id="WP_080460755.1">
    <property type="nucleotide sequence ID" value="NZ_JXMW01000019.1"/>
</dbReference>
<sequence>MSFISDLFIQWGPLITAVITAIIAYITLKVSQSANRSADDTYELNKQALEISIDSKELNNQTFMIMNETKKINEQTLKIIENILDLNKDVLEQKQVQEQQSVVSSLKKCLKLLEVEKESIKHKDEDIKNLSDSSNNKPIGFLRTDFLDNIEEETKKHDFHMINGAITLLKVEIKSLNNKINKHDFLLSIKDISKNKDSFSKDNNTLKQFNDDENEIYELFNKIKDDLLDLEGLISSELEKVGEKSENGKM</sequence>
<keyword evidence="1" id="KW-0812">Transmembrane</keyword>
<evidence type="ECO:0000256" key="1">
    <source>
        <dbReference type="SAM" id="Phobius"/>
    </source>
</evidence>
<gene>
    <name evidence="2" type="ORF">MBBAR_19c00070</name>
</gene>
<evidence type="ECO:0000313" key="2">
    <source>
        <dbReference type="EMBL" id="OQD58345.1"/>
    </source>
</evidence>
<organism evidence="2 3">
    <name type="scientific">Methanobrevibacter arboriphilus JCM 13429 = DSM 1125</name>
    <dbReference type="NCBI Taxonomy" id="1300164"/>
    <lineage>
        <taxon>Archaea</taxon>
        <taxon>Methanobacteriati</taxon>
        <taxon>Methanobacteriota</taxon>
        <taxon>Methanomada group</taxon>
        <taxon>Methanobacteria</taxon>
        <taxon>Methanobacteriales</taxon>
        <taxon>Methanobacteriaceae</taxon>
        <taxon>Methanobrevibacter</taxon>
    </lineage>
</organism>
<keyword evidence="3" id="KW-1185">Reference proteome</keyword>
<dbReference type="Proteomes" id="UP000191661">
    <property type="component" value="Unassembled WGS sequence"/>
</dbReference>
<feature type="transmembrane region" description="Helical" evidence="1">
    <location>
        <begin position="7"/>
        <end position="28"/>
    </location>
</feature>
<protein>
    <submittedName>
        <fullName evidence="2">Uncharacterized protein</fullName>
    </submittedName>
</protein>
<dbReference type="AlphaFoldDB" id="A0A1V6N139"/>
<proteinExistence type="predicted"/>
<accession>A0A1V6N139</accession>
<reference evidence="2 3" key="1">
    <citation type="submission" date="2014-12" db="EMBL/GenBank/DDBJ databases">
        <title>Genome sequence of Methanobrevibacter arboriphilicus DH1, DSM1125.</title>
        <authorList>
            <person name="Poehlein A."/>
            <person name="Thauer R.K."/>
            <person name="Seedorf H."/>
            <person name="Daniel R."/>
        </authorList>
    </citation>
    <scope>NUCLEOTIDE SEQUENCE [LARGE SCALE GENOMIC DNA]</scope>
    <source>
        <strain evidence="2 3">DH1</strain>
    </source>
</reference>
<keyword evidence="1" id="KW-0472">Membrane</keyword>
<comment type="caution">
    <text evidence="2">The sequence shown here is derived from an EMBL/GenBank/DDBJ whole genome shotgun (WGS) entry which is preliminary data.</text>
</comment>
<evidence type="ECO:0000313" key="3">
    <source>
        <dbReference type="Proteomes" id="UP000191661"/>
    </source>
</evidence>